<dbReference type="AlphaFoldDB" id="A0A3N2RJL2"/>
<feature type="transmembrane region" description="Helical" evidence="1">
    <location>
        <begin position="20"/>
        <end position="38"/>
    </location>
</feature>
<evidence type="ECO:0000313" key="3">
    <source>
        <dbReference type="Proteomes" id="UP000275910"/>
    </source>
</evidence>
<sequence>MDDPYAATRAPAPPPPPRRALFSGFVAAIYLLALFGTISSMGGHSYRFSKAGFLAEPSRTEEIEDSLRLNEKHRA</sequence>
<comment type="caution">
    <text evidence="2">The sequence shown here is derived from an EMBL/GenBank/DDBJ whole genome shotgun (WGS) entry which is preliminary data.</text>
</comment>
<keyword evidence="1" id="KW-0812">Transmembrane</keyword>
<evidence type="ECO:0000256" key="1">
    <source>
        <dbReference type="SAM" id="Phobius"/>
    </source>
</evidence>
<dbReference type="Proteomes" id="UP000275910">
    <property type="component" value="Unassembled WGS sequence"/>
</dbReference>
<accession>A0A3N2RJL2</accession>
<keyword evidence="1" id="KW-1133">Transmembrane helix</keyword>
<name>A0A3N2RJL2_LYSEN</name>
<reference evidence="2 3" key="1">
    <citation type="submission" date="2018-10" db="EMBL/GenBank/DDBJ databases">
        <title>The genome of Lysobacter enzymogenes OH11.</title>
        <authorList>
            <person name="Liu F."/>
            <person name="Zhao Y."/>
            <person name="Qian G."/>
            <person name="Chen Y."/>
            <person name="Xu H."/>
        </authorList>
    </citation>
    <scope>NUCLEOTIDE SEQUENCE [LARGE SCALE GENOMIC DNA]</scope>
    <source>
        <strain evidence="2 3">OH11</strain>
    </source>
</reference>
<protein>
    <submittedName>
        <fullName evidence="2">Uncharacterized protein</fullName>
    </submittedName>
</protein>
<dbReference type="EMBL" id="RCTY01000020">
    <property type="protein sequence ID" value="ROU07660.1"/>
    <property type="molecule type" value="Genomic_DNA"/>
</dbReference>
<proteinExistence type="predicted"/>
<organism evidence="2 3">
    <name type="scientific">Lysobacter enzymogenes</name>
    <dbReference type="NCBI Taxonomy" id="69"/>
    <lineage>
        <taxon>Bacteria</taxon>
        <taxon>Pseudomonadati</taxon>
        <taxon>Pseudomonadota</taxon>
        <taxon>Gammaproteobacteria</taxon>
        <taxon>Lysobacterales</taxon>
        <taxon>Lysobacteraceae</taxon>
        <taxon>Lysobacter</taxon>
    </lineage>
</organism>
<dbReference type="RefSeq" id="WP_123646901.1">
    <property type="nucleotide sequence ID" value="NZ_RCTY01000020.1"/>
</dbReference>
<keyword evidence="1" id="KW-0472">Membrane</keyword>
<gene>
    <name evidence="2" type="ORF">D9T17_07710</name>
</gene>
<evidence type="ECO:0000313" key="2">
    <source>
        <dbReference type="EMBL" id="ROU07660.1"/>
    </source>
</evidence>